<keyword evidence="4" id="KW-0804">Transcription</keyword>
<proteinExistence type="inferred from homology"/>
<dbReference type="Pfam" id="PF00808">
    <property type="entry name" value="CBFD_NFYB_HMF"/>
    <property type="match status" value="1"/>
</dbReference>
<name>A0AAF1AT11_DAUCS</name>
<feature type="domain" description="Transcription factor CBF/NF-Y/archaeal histone" evidence="6">
    <location>
        <begin position="33"/>
        <end position="97"/>
    </location>
</feature>
<dbReference type="GO" id="GO:0016602">
    <property type="term" value="C:CCAAT-binding factor complex"/>
    <property type="evidence" value="ECO:0007669"/>
    <property type="project" value="InterPro"/>
</dbReference>
<dbReference type="InterPro" id="IPR009072">
    <property type="entry name" value="Histone-fold"/>
</dbReference>
<dbReference type="PANTHER" id="PTHR11064">
    <property type="entry name" value="CCAAT-BINDING TRANSCRIPTION FACTOR-RELATED"/>
    <property type="match status" value="1"/>
</dbReference>
<evidence type="ECO:0000313" key="7">
    <source>
        <dbReference type="EMBL" id="WOG91260.1"/>
    </source>
</evidence>
<evidence type="ECO:0000256" key="3">
    <source>
        <dbReference type="ARBA" id="ARBA00023125"/>
    </source>
</evidence>
<dbReference type="SUPFAM" id="SSF47113">
    <property type="entry name" value="Histone-fold"/>
    <property type="match status" value="1"/>
</dbReference>
<evidence type="ECO:0000256" key="1">
    <source>
        <dbReference type="ARBA" id="ARBA00009053"/>
    </source>
</evidence>
<evidence type="ECO:0000259" key="6">
    <source>
        <dbReference type="Pfam" id="PF00808"/>
    </source>
</evidence>
<dbReference type="InterPro" id="IPR003958">
    <property type="entry name" value="CBFA_NFYB_domain"/>
</dbReference>
<evidence type="ECO:0000313" key="8">
    <source>
        <dbReference type="Proteomes" id="UP000077755"/>
    </source>
</evidence>
<sequence length="186" mass="20298">MESIVENAAVSPGRGSSENGNRSFESVRDQDMLLPIANISRIMRKAVPQNGKIAKESKERIQECVTDFISYITGEASDKCREDKRKTISGDDVLWAMSRAGFQNYIGPLTLYMHKFRAGEKRAATKGGRGSANMNGGISHSQVVIDANSQILFPSQGVNDANSQGLFPSHGAHGEFVTAFMQGRQE</sequence>
<protein>
    <recommendedName>
        <fullName evidence="6">Transcription factor CBF/NF-Y/archaeal histone domain-containing protein</fullName>
    </recommendedName>
</protein>
<dbReference type="InterPro" id="IPR027113">
    <property type="entry name" value="Transc_fact_NFYB/HAP3"/>
</dbReference>
<dbReference type="Gene3D" id="1.10.20.10">
    <property type="entry name" value="Histone, subunit A"/>
    <property type="match status" value="1"/>
</dbReference>
<gene>
    <name evidence="7" type="ORF">DCAR_0310508</name>
</gene>
<evidence type="ECO:0000256" key="4">
    <source>
        <dbReference type="ARBA" id="ARBA00023163"/>
    </source>
</evidence>
<keyword evidence="2" id="KW-0805">Transcription regulation</keyword>
<feature type="compositionally biased region" description="Polar residues" evidence="5">
    <location>
        <begin position="14"/>
        <end position="24"/>
    </location>
</feature>
<dbReference type="GO" id="GO:0000978">
    <property type="term" value="F:RNA polymerase II cis-regulatory region sequence-specific DNA binding"/>
    <property type="evidence" value="ECO:0007669"/>
    <property type="project" value="TreeGrafter"/>
</dbReference>
<keyword evidence="3" id="KW-0238">DNA-binding</keyword>
<dbReference type="Proteomes" id="UP000077755">
    <property type="component" value="Chromosome 3"/>
</dbReference>
<keyword evidence="8" id="KW-1185">Reference proteome</keyword>
<dbReference type="GO" id="GO:0046982">
    <property type="term" value="F:protein heterodimerization activity"/>
    <property type="evidence" value="ECO:0007669"/>
    <property type="project" value="InterPro"/>
</dbReference>
<organism evidence="7 8">
    <name type="scientific">Daucus carota subsp. sativus</name>
    <name type="common">Carrot</name>
    <dbReference type="NCBI Taxonomy" id="79200"/>
    <lineage>
        <taxon>Eukaryota</taxon>
        <taxon>Viridiplantae</taxon>
        <taxon>Streptophyta</taxon>
        <taxon>Embryophyta</taxon>
        <taxon>Tracheophyta</taxon>
        <taxon>Spermatophyta</taxon>
        <taxon>Magnoliopsida</taxon>
        <taxon>eudicotyledons</taxon>
        <taxon>Gunneridae</taxon>
        <taxon>Pentapetalae</taxon>
        <taxon>asterids</taxon>
        <taxon>campanulids</taxon>
        <taxon>Apiales</taxon>
        <taxon>Apiaceae</taxon>
        <taxon>Apioideae</taxon>
        <taxon>Scandiceae</taxon>
        <taxon>Daucinae</taxon>
        <taxon>Daucus</taxon>
        <taxon>Daucus sect. Daucus</taxon>
    </lineage>
</organism>
<comment type="similarity">
    <text evidence="1">Belongs to the NFYB/HAP3 subunit family.</text>
</comment>
<dbReference type="GO" id="GO:0001228">
    <property type="term" value="F:DNA-binding transcription activator activity, RNA polymerase II-specific"/>
    <property type="evidence" value="ECO:0007669"/>
    <property type="project" value="InterPro"/>
</dbReference>
<dbReference type="AlphaFoldDB" id="A0AAF1AT11"/>
<dbReference type="PRINTS" id="PR00615">
    <property type="entry name" value="CCAATSUBUNTA"/>
</dbReference>
<feature type="region of interest" description="Disordered" evidence="5">
    <location>
        <begin position="1"/>
        <end position="25"/>
    </location>
</feature>
<dbReference type="CDD" id="cd22907">
    <property type="entry name" value="HFD_NFYB"/>
    <property type="match status" value="1"/>
</dbReference>
<reference evidence="7" key="2">
    <citation type="submission" date="2022-03" db="EMBL/GenBank/DDBJ databases">
        <title>Draft title - Genomic analysis of global carrot germplasm unveils the trajectory of domestication and the origin of high carotenoid orange carrot.</title>
        <authorList>
            <person name="Iorizzo M."/>
            <person name="Ellison S."/>
            <person name="Senalik D."/>
            <person name="Macko-Podgorni A."/>
            <person name="Grzebelus D."/>
            <person name="Bostan H."/>
            <person name="Rolling W."/>
            <person name="Curaba J."/>
            <person name="Simon P."/>
        </authorList>
    </citation>
    <scope>NUCLEOTIDE SEQUENCE</scope>
    <source>
        <tissue evidence="7">Leaf</tissue>
    </source>
</reference>
<dbReference type="PANTHER" id="PTHR11064:SF9">
    <property type="entry name" value="NUCLEAR TRANSCRIPTION FACTOR Y SUBUNIT BETA"/>
    <property type="match status" value="1"/>
</dbReference>
<evidence type="ECO:0000256" key="5">
    <source>
        <dbReference type="SAM" id="MobiDB-lite"/>
    </source>
</evidence>
<dbReference type="EMBL" id="CP093345">
    <property type="protein sequence ID" value="WOG91260.1"/>
    <property type="molecule type" value="Genomic_DNA"/>
</dbReference>
<reference evidence="7" key="1">
    <citation type="journal article" date="2016" name="Nat. Genet.">
        <title>A high-quality carrot genome assembly provides new insights into carotenoid accumulation and asterid genome evolution.</title>
        <authorList>
            <person name="Iorizzo M."/>
            <person name="Ellison S."/>
            <person name="Senalik D."/>
            <person name="Zeng P."/>
            <person name="Satapoomin P."/>
            <person name="Huang J."/>
            <person name="Bowman M."/>
            <person name="Iovene M."/>
            <person name="Sanseverino W."/>
            <person name="Cavagnaro P."/>
            <person name="Yildiz M."/>
            <person name="Macko-Podgorni A."/>
            <person name="Moranska E."/>
            <person name="Grzebelus E."/>
            <person name="Grzebelus D."/>
            <person name="Ashrafi H."/>
            <person name="Zheng Z."/>
            <person name="Cheng S."/>
            <person name="Spooner D."/>
            <person name="Van Deynze A."/>
            <person name="Simon P."/>
        </authorList>
    </citation>
    <scope>NUCLEOTIDE SEQUENCE</scope>
    <source>
        <tissue evidence="7">Leaf</tissue>
    </source>
</reference>
<accession>A0AAF1AT11</accession>
<evidence type="ECO:0000256" key="2">
    <source>
        <dbReference type="ARBA" id="ARBA00023015"/>
    </source>
</evidence>